<name>A0A7K1Y6P7_9SPHI</name>
<feature type="domain" description="Non-reducing end beta-L-arabinofuranosidase-like GH127 catalytic" evidence="2">
    <location>
        <begin position="32"/>
        <end position="408"/>
    </location>
</feature>
<evidence type="ECO:0000313" key="7">
    <source>
        <dbReference type="Proteomes" id="UP000466586"/>
    </source>
</evidence>
<keyword evidence="7" id="KW-1185">Reference proteome</keyword>
<keyword evidence="1" id="KW-0732">Signal</keyword>
<dbReference type="Pfam" id="PF20736">
    <property type="entry name" value="Glyco_hydro127M"/>
    <property type="match status" value="1"/>
</dbReference>
<dbReference type="GO" id="GO:0016787">
    <property type="term" value="F:hydrolase activity"/>
    <property type="evidence" value="ECO:0007669"/>
    <property type="project" value="UniProtKB-KW"/>
</dbReference>
<dbReference type="GO" id="GO:0005975">
    <property type="term" value="P:carbohydrate metabolic process"/>
    <property type="evidence" value="ECO:0007669"/>
    <property type="project" value="InterPro"/>
</dbReference>
<protein>
    <submittedName>
        <fullName evidence="6">Glycosyl hydrolase</fullName>
    </submittedName>
</protein>
<accession>A0A7K1Y6P7</accession>
<dbReference type="Pfam" id="PF07944">
    <property type="entry name" value="Beta-AFase-like_GH127_cat"/>
    <property type="match status" value="1"/>
</dbReference>
<organism evidence="6 7">
    <name type="scientific">Hufsiella arboris</name>
    <dbReference type="NCBI Taxonomy" id="2695275"/>
    <lineage>
        <taxon>Bacteria</taxon>
        <taxon>Pseudomonadati</taxon>
        <taxon>Bacteroidota</taxon>
        <taxon>Sphingobacteriia</taxon>
        <taxon>Sphingobacteriales</taxon>
        <taxon>Sphingobacteriaceae</taxon>
        <taxon>Hufsiella</taxon>
    </lineage>
</organism>
<feature type="domain" description="Glycoside hydrolase GH146 substrate-binding" evidence="4">
    <location>
        <begin position="649"/>
        <end position="782"/>
    </location>
</feature>
<evidence type="ECO:0000313" key="6">
    <source>
        <dbReference type="EMBL" id="MXV50091.1"/>
    </source>
</evidence>
<gene>
    <name evidence="6" type="ORF">GS399_03835</name>
</gene>
<dbReference type="InterPro" id="IPR032275">
    <property type="entry name" value="DUF4986"/>
</dbReference>
<feature type="signal peptide" evidence="1">
    <location>
        <begin position="1"/>
        <end position="21"/>
    </location>
</feature>
<feature type="chain" id="PRO_5029733561" evidence="1">
    <location>
        <begin position="22"/>
        <end position="784"/>
    </location>
</feature>
<dbReference type="Pfam" id="PF20620">
    <property type="entry name" value="DUF6805"/>
    <property type="match status" value="1"/>
</dbReference>
<proteinExistence type="predicted"/>
<feature type="domain" description="DUF4986" evidence="3">
    <location>
        <begin position="543"/>
        <end position="625"/>
    </location>
</feature>
<dbReference type="InterPro" id="IPR049046">
    <property type="entry name" value="Beta-AFase-like_GH127_middle"/>
</dbReference>
<sequence>MKKSFALACSLCFVVLTYAQAVKTVQLFPMTDVQLLPSIFLDARSTDLKYIMALSPDRLLAPYLREAGLTPKAESYTNWENTGLDGHIGGHYLSALAMMQASTGDKQVEARLNYMLSELKKCQDKNGDGYIGGVPGSRELWQAVFRGDIDAVKKKWVPLYNIHKTYAGIRDAYLIAGNAQAKDMLIKFSDWFVHLSNALSTSQLQEMLNTEHGGINEVLADVYSLTKDKKYLDAAYKFSHQAILNPLEHDEDELNNLHANTQIPKIIGFERIAIANNDAAYEKAADFFWETVVNKRSVAIGGNSVREHFNPANNFTSMITSEQGPETCNTYNMLKLTELLYESNPSVKYIDYYERAMYNHILSTQHPGKGGFVYFTPMRPGHYRVYSQPQTSMWCCVGSGMENHAKYNELIYAHSGNDLYVNLFVPSRVQWREKGLVLTQINHFPEEERTMLRVESASGSTVNLKIRYPSWVKNGALKILVNGKLFSFKASASEWITLQRNWKKGDKIDIQLPMHNTIDQLPDGLNFVAILHGPIVLAAKTDTANMAGLFADDSRMGHVASGRKYPLQQMPMFVSDSQELENFIEPVPGKPLTFKASNLIQPASYASLELVPFYKVHDSRYVIYWEKETPAGLQKIKQEIASKEAAAAKLDSITVDLVTAGEQQPESDHFFKSENSVTGVFQDRHWRSAKGWFSYQMKAPIDGKAALRLTYYGEEKGRSFLVKINDKVLAEVNLDGSHGDTFYSEEYVIPAGFVQTSDSKVRVKLEAVNGSATAGVYEIRMIRK</sequence>
<feature type="domain" description="Non-reducing end beta-L-arabinofuranosidase-like GH127 middle" evidence="5">
    <location>
        <begin position="419"/>
        <end position="514"/>
    </location>
</feature>
<dbReference type="Pfam" id="PF16375">
    <property type="entry name" value="DUF4986"/>
    <property type="match status" value="1"/>
</dbReference>
<dbReference type="PANTHER" id="PTHR31151">
    <property type="entry name" value="PROLINE-TRNA LIGASE (DUF1680)"/>
    <property type="match status" value="1"/>
</dbReference>
<dbReference type="Proteomes" id="UP000466586">
    <property type="component" value="Unassembled WGS sequence"/>
</dbReference>
<reference evidence="6 7" key="1">
    <citation type="submission" date="2019-11" db="EMBL/GenBank/DDBJ databases">
        <title>Pedobacter sp. HMF7647 Genome sequencing and assembly.</title>
        <authorList>
            <person name="Kang H."/>
            <person name="Kim H."/>
            <person name="Joh K."/>
        </authorList>
    </citation>
    <scope>NUCLEOTIDE SEQUENCE [LARGE SCALE GENOMIC DNA]</scope>
    <source>
        <strain evidence="6 7">HMF7647</strain>
    </source>
</reference>
<evidence type="ECO:0000259" key="3">
    <source>
        <dbReference type="Pfam" id="PF16375"/>
    </source>
</evidence>
<dbReference type="PANTHER" id="PTHR31151:SF0">
    <property type="entry name" value="PROLINE-TRNA LIGASE (DUF1680)"/>
    <property type="match status" value="1"/>
</dbReference>
<dbReference type="SUPFAM" id="SSF48208">
    <property type="entry name" value="Six-hairpin glycosidases"/>
    <property type="match status" value="1"/>
</dbReference>
<evidence type="ECO:0000259" key="5">
    <source>
        <dbReference type="Pfam" id="PF20736"/>
    </source>
</evidence>
<dbReference type="InterPro" id="IPR012878">
    <property type="entry name" value="Beta-AFase-like_GH127_cat"/>
</dbReference>
<evidence type="ECO:0000256" key="1">
    <source>
        <dbReference type="SAM" id="SignalP"/>
    </source>
</evidence>
<dbReference type="InterPro" id="IPR008928">
    <property type="entry name" value="6-hairpin_glycosidase_sf"/>
</dbReference>
<dbReference type="RefSeq" id="WP_160843283.1">
    <property type="nucleotide sequence ID" value="NZ_WVHT01000002.1"/>
</dbReference>
<evidence type="ECO:0000259" key="2">
    <source>
        <dbReference type="Pfam" id="PF07944"/>
    </source>
</evidence>
<keyword evidence="6" id="KW-0378">Hydrolase</keyword>
<comment type="caution">
    <text evidence="6">The sequence shown here is derived from an EMBL/GenBank/DDBJ whole genome shotgun (WGS) entry which is preliminary data.</text>
</comment>
<dbReference type="AlphaFoldDB" id="A0A7K1Y6P7"/>
<evidence type="ECO:0000259" key="4">
    <source>
        <dbReference type="Pfam" id="PF20620"/>
    </source>
</evidence>
<dbReference type="InterPro" id="IPR046544">
    <property type="entry name" value="GH146_SB_dom"/>
</dbReference>
<dbReference type="EMBL" id="WVHT01000002">
    <property type="protein sequence ID" value="MXV50091.1"/>
    <property type="molecule type" value="Genomic_DNA"/>
</dbReference>